<protein>
    <submittedName>
        <fullName evidence="1">Uncharacterized protein</fullName>
    </submittedName>
</protein>
<accession>A0A9P0LIR1</accession>
<organism evidence="1 2">
    <name type="scientific">Acanthoscelides obtectus</name>
    <name type="common">Bean weevil</name>
    <name type="synonym">Bruchus obtectus</name>
    <dbReference type="NCBI Taxonomy" id="200917"/>
    <lineage>
        <taxon>Eukaryota</taxon>
        <taxon>Metazoa</taxon>
        <taxon>Ecdysozoa</taxon>
        <taxon>Arthropoda</taxon>
        <taxon>Hexapoda</taxon>
        <taxon>Insecta</taxon>
        <taxon>Pterygota</taxon>
        <taxon>Neoptera</taxon>
        <taxon>Endopterygota</taxon>
        <taxon>Coleoptera</taxon>
        <taxon>Polyphaga</taxon>
        <taxon>Cucujiformia</taxon>
        <taxon>Chrysomeloidea</taxon>
        <taxon>Chrysomelidae</taxon>
        <taxon>Bruchinae</taxon>
        <taxon>Bruchini</taxon>
        <taxon>Acanthoscelides</taxon>
    </lineage>
</organism>
<gene>
    <name evidence="1" type="ORF">ACAOBT_LOCUS23388</name>
</gene>
<dbReference type="AlphaFoldDB" id="A0A9P0LIR1"/>
<evidence type="ECO:0000313" key="2">
    <source>
        <dbReference type="Proteomes" id="UP001152888"/>
    </source>
</evidence>
<dbReference type="EMBL" id="CAKOFQ010007269">
    <property type="protein sequence ID" value="CAH1996834.1"/>
    <property type="molecule type" value="Genomic_DNA"/>
</dbReference>
<name>A0A9P0LIR1_ACAOB</name>
<sequence>MRCCVVNESMTINGIPLTVHL</sequence>
<keyword evidence="2" id="KW-1185">Reference proteome</keyword>
<reference evidence="1" key="1">
    <citation type="submission" date="2022-03" db="EMBL/GenBank/DDBJ databases">
        <authorList>
            <person name="Sayadi A."/>
        </authorList>
    </citation>
    <scope>NUCLEOTIDE SEQUENCE</scope>
</reference>
<comment type="caution">
    <text evidence="1">The sequence shown here is derived from an EMBL/GenBank/DDBJ whole genome shotgun (WGS) entry which is preliminary data.</text>
</comment>
<proteinExistence type="predicted"/>
<evidence type="ECO:0000313" key="1">
    <source>
        <dbReference type="EMBL" id="CAH1996834.1"/>
    </source>
</evidence>
<dbReference type="Proteomes" id="UP001152888">
    <property type="component" value="Unassembled WGS sequence"/>
</dbReference>